<dbReference type="Gene3D" id="1.10.10.60">
    <property type="entry name" value="Homeodomain-like"/>
    <property type="match status" value="1"/>
</dbReference>
<dbReference type="OrthoDB" id="345413at2"/>
<protein>
    <submittedName>
        <fullName evidence="6">AraC family transcriptional regulator</fullName>
    </submittedName>
</protein>
<evidence type="ECO:0000256" key="1">
    <source>
        <dbReference type="ARBA" id="ARBA00023015"/>
    </source>
</evidence>
<evidence type="ECO:0000256" key="4">
    <source>
        <dbReference type="SAM" id="Phobius"/>
    </source>
</evidence>
<evidence type="ECO:0000313" key="7">
    <source>
        <dbReference type="Proteomes" id="UP000275281"/>
    </source>
</evidence>
<dbReference type="InterPro" id="IPR018060">
    <property type="entry name" value="HTH_AraC"/>
</dbReference>
<dbReference type="AlphaFoldDB" id="A0A3N5YQ08"/>
<name>A0A3N5YQ08_9ALTE</name>
<keyword evidence="4" id="KW-1133">Transmembrane helix</keyword>
<keyword evidence="4" id="KW-0472">Membrane</keyword>
<dbReference type="SUPFAM" id="SSF46689">
    <property type="entry name" value="Homeodomain-like"/>
    <property type="match status" value="1"/>
</dbReference>
<keyword evidence="4" id="KW-0812">Transmembrane</keyword>
<evidence type="ECO:0000256" key="3">
    <source>
        <dbReference type="ARBA" id="ARBA00023163"/>
    </source>
</evidence>
<dbReference type="InterPro" id="IPR018062">
    <property type="entry name" value="HTH_AraC-typ_CS"/>
</dbReference>
<feature type="transmembrane region" description="Helical" evidence="4">
    <location>
        <begin position="197"/>
        <end position="214"/>
    </location>
</feature>
<comment type="caution">
    <text evidence="6">The sequence shown here is derived from an EMBL/GenBank/DDBJ whole genome shotgun (WGS) entry which is preliminary data.</text>
</comment>
<keyword evidence="1" id="KW-0805">Transcription regulation</keyword>
<evidence type="ECO:0000259" key="5">
    <source>
        <dbReference type="PROSITE" id="PS01124"/>
    </source>
</evidence>
<keyword evidence="7" id="KW-1185">Reference proteome</keyword>
<organism evidence="6 7">
    <name type="scientific">Alteromonas sediminis</name>
    <dbReference type="NCBI Taxonomy" id="2259342"/>
    <lineage>
        <taxon>Bacteria</taxon>
        <taxon>Pseudomonadati</taxon>
        <taxon>Pseudomonadota</taxon>
        <taxon>Gammaproteobacteria</taxon>
        <taxon>Alteromonadales</taxon>
        <taxon>Alteromonadaceae</taxon>
        <taxon>Alteromonas/Salinimonas group</taxon>
        <taxon>Alteromonas</taxon>
    </lineage>
</organism>
<dbReference type="Pfam" id="PF12833">
    <property type="entry name" value="HTH_18"/>
    <property type="match status" value="1"/>
</dbReference>
<dbReference type="SMART" id="SM00342">
    <property type="entry name" value="HTH_ARAC"/>
    <property type="match status" value="1"/>
</dbReference>
<dbReference type="PANTHER" id="PTHR43280">
    <property type="entry name" value="ARAC-FAMILY TRANSCRIPTIONAL REGULATOR"/>
    <property type="match status" value="1"/>
</dbReference>
<feature type="transmembrane region" description="Helical" evidence="4">
    <location>
        <begin position="123"/>
        <end position="146"/>
    </location>
</feature>
<feature type="transmembrane region" description="Helical" evidence="4">
    <location>
        <begin position="96"/>
        <end position="117"/>
    </location>
</feature>
<dbReference type="RefSeq" id="WP_124026043.1">
    <property type="nucleotide sequence ID" value="NZ_JBHRSN010000005.1"/>
</dbReference>
<dbReference type="Proteomes" id="UP000275281">
    <property type="component" value="Unassembled WGS sequence"/>
</dbReference>
<dbReference type="GO" id="GO:0043565">
    <property type="term" value="F:sequence-specific DNA binding"/>
    <property type="evidence" value="ECO:0007669"/>
    <property type="project" value="InterPro"/>
</dbReference>
<keyword evidence="2" id="KW-0238">DNA-binding</keyword>
<gene>
    <name evidence="6" type="ORF">DRW07_01095</name>
</gene>
<feature type="transmembrane region" description="Helical" evidence="4">
    <location>
        <begin position="167"/>
        <end position="185"/>
    </location>
</feature>
<dbReference type="PANTHER" id="PTHR43280:SF29">
    <property type="entry name" value="ARAC-FAMILY TRANSCRIPTIONAL REGULATOR"/>
    <property type="match status" value="1"/>
</dbReference>
<feature type="transmembrane region" description="Helical" evidence="4">
    <location>
        <begin position="61"/>
        <end position="84"/>
    </location>
</feature>
<reference evidence="6 7" key="1">
    <citation type="submission" date="2018-11" db="EMBL/GenBank/DDBJ databases">
        <authorList>
            <person name="Ye M.-Q."/>
            <person name="Du Z.-J."/>
        </authorList>
    </citation>
    <scope>NUCLEOTIDE SEQUENCE [LARGE SCALE GENOMIC DNA]</scope>
    <source>
        <strain evidence="6 7">U0105</strain>
    </source>
</reference>
<feature type="transmembrane region" description="Helical" evidence="4">
    <location>
        <begin position="33"/>
        <end position="49"/>
    </location>
</feature>
<dbReference type="PRINTS" id="PR00032">
    <property type="entry name" value="HTHARAC"/>
</dbReference>
<dbReference type="GO" id="GO:0003700">
    <property type="term" value="F:DNA-binding transcription factor activity"/>
    <property type="evidence" value="ECO:0007669"/>
    <property type="project" value="InterPro"/>
</dbReference>
<dbReference type="InterPro" id="IPR020449">
    <property type="entry name" value="Tscrpt_reg_AraC-type_HTH"/>
</dbReference>
<dbReference type="InterPro" id="IPR009057">
    <property type="entry name" value="Homeodomain-like_sf"/>
</dbReference>
<feature type="domain" description="HTH araC/xylS-type" evidence="5">
    <location>
        <begin position="242"/>
        <end position="346"/>
    </location>
</feature>
<keyword evidence="3" id="KW-0804">Transcription</keyword>
<feature type="transmembrane region" description="Helical" evidence="4">
    <location>
        <begin position="6"/>
        <end position="26"/>
    </location>
</feature>
<evidence type="ECO:0000313" key="6">
    <source>
        <dbReference type="EMBL" id="RPJ68041.1"/>
    </source>
</evidence>
<dbReference type="PROSITE" id="PS01124">
    <property type="entry name" value="HTH_ARAC_FAMILY_2"/>
    <property type="match status" value="1"/>
</dbReference>
<dbReference type="PROSITE" id="PS00041">
    <property type="entry name" value="HTH_ARAC_FAMILY_1"/>
    <property type="match status" value="1"/>
</dbReference>
<sequence length="351" mass="40480">MTSFSQFLAHFAFIQMATCSVLLAPVWRKNQSAALFSLLLLLGCGYHLSDLFGPLNDMDFLWWVDYLSGNALPGVFWLVSLSIFGDHKVLKPWQYWLASSTLLIPFLTLIVQLVFAFDLRSYPAFYGLTKYGAMALELALICYAMIVAMKNWQDDLVQERRYMRGSIIALAGIYVFGIILIEQLFNVEWAWLRPLEFALLGAMMIWINLLLFTLRQGTLFDEVKSSSQEQSTHQSMSPELKRIVNAMTQEQLYREEGMTISVLAKHLAIHEYKLRKLINGELEYRNFNDFLNYYRIKEVSEKLEDTQQKDIPVLTLALESGFRSLSSFNKAFKATHGMTPTEYRHTHLAKS</sequence>
<accession>A0A3N5YQ08</accession>
<proteinExistence type="predicted"/>
<evidence type="ECO:0000256" key="2">
    <source>
        <dbReference type="ARBA" id="ARBA00023125"/>
    </source>
</evidence>
<dbReference type="EMBL" id="RPOK01000001">
    <property type="protein sequence ID" value="RPJ68041.1"/>
    <property type="molecule type" value="Genomic_DNA"/>
</dbReference>